<dbReference type="AlphaFoldDB" id="A0A1D9Q7W7"/>
<proteinExistence type="predicted"/>
<evidence type="ECO:0000313" key="2">
    <source>
        <dbReference type="Proteomes" id="UP000177798"/>
    </source>
</evidence>
<dbReference type="Proteomes" id="UP000177798">
    <property type="component" value="Chromosome 7"/>
</dbReference>
<protein>
    <submittedName>
        <fullName evidence="1">Uncharacterized protein</fullName>
    </submittedName>
</protein>
<dbReference type="RefSeq" id="XP_001595156.1">
    <property type="nucleotide sequence ID" value="XM_001595106.1"/>
</dbReference>
<evidence type="ECO:0000313" key="1">
    <source>
        <dbReference type="EMBL" id="APA11038.1"/>
    </source>
</evidence>
<organism evidence="1 2">
    <name type="scientific">Sclerotinia sclerotiorum (strain ATCC 18683 / 1980 / Ss-1)</name>
    <name type="common">White mold</name>
    <name type="synonym">Whetzelinia sclerotiorum</name>
    <dbReference type="NCBI Taxonomy" id="665079"/>
    <lineage>
        <taxon>Eukaryota</taxon>
        <taxon>Fungi</taxon>
        <taxon>Dikarya</taxon>
        <taxon>Ascomycota</taxon>
        <taxon>Pezizomycotina</taxon>
        <taxon>Leotiomycetes</taxon>
        <taxon>Helotiales</taxon>
        <taxon>Sclerotiniaceae</taxon>
        <taxon>Sclerotinia</taxon>
    </lineage>
</organism>
<reference evidence="2" key="1">
    <citation type="journal article" date="2017" name="Genome Biol. Evol.">
        <title>The complete genome sequence of the phytopathogenic fungus Sclerotinia sclerotiorum reveals insights into the genome architecture of broad host range pathogens.</title>
        <authorList>
            <person name="Derbyshire M."/>
            <person name="Denton-Giles M."/>
            <person name="Hegedus D."/>
            <person name="Seifbarghy S."/>
            <person name="Rollins J."/>
            <person name="van Kan J."/>
            <person name="Seidl M.F."/>
            <person name="Faino L."/>
            <person name="Mbengue M."/>
            <person name="Navaud O."/>
            <person name="Raffaele S."/>
            <person name="Hammond-Kosack K."/>
            <person name="Heard S."/>
            <person name="Oliver R."/>
        </authorList>
    </citation>
    <scope>NUCLEOTIDE SEQUENCE [LARGE SCALE GENOMIC DNA]</scope>
    <source>
        <strain evidence="2">ATCC 18683 / 1980 / Ss-1</strain>
    </source>
</reference>
<dbReference type="KEGG" id="ssl:SS1G_03245"/>
<name>A0A1D9Q7W7_SCLS1</name>
<dbReference type="EMBL" id="CP017820">
    <property type="protein sequence ID" value="APA11038.1"/>
    <property type="molecule type" value="Genomic_DNA"/>
</dbReference>
<accession>A0A1D9Q7W7</accession>
<gene>
    <name evidence="1" type="ORF">sscle_07g058080</name>
</gene>
<dbReference type="VEuPathDB" id="FungiDB:sscle_07g058080"/>
<sequence>MPNVIAGLMILSDSGRNHDPTKSPAQALLRIDAEVMSAHLGVLDSIEAAISGGFICYHKFRDQIPFYIEVSQAKMINLMACKLPHLEHIF</sequence>